<name>A0AAD5PI01_9FUNG</name>
<feature type="compositionally biased region" description="Basic and acidic residues" evidence="1">
    <location>
        <begin position="186"/>
        <end position="203"/>
    </location>
</feature>
<feature type="region of interest" description="Disordered" evidence="1">
    <location>
        <begin position="186"/>
        <end position="227"/>
    </location>
</feature>
<protein>
    <submittedName>
        <fullName evidence="2">Uncharacterized protein</fullName>
    </submittedName>
</protein>
<feature type="compositionally biased region" description="Acidic residues" evidence="1">
    <location>
        <begin position="204"/>
        <end position="213"/>
    </location>
</feature>
<evidence type="ECO:0000313" key="2">
    <source>
        <dbReference type="EMBL" id="KAI9272807.1"/>
    </source>
</evidence>
<proteinExistence type="predicted"/>
<dbReference type="Proteomes" id="UP001209540">
    <property type="component" value="Unassembled WGS sequence"/>
</dbReference>
<comment type="caution">
    <text evidence="2">The sequence shown here is derived from an EMBL/GenBank/DDBJ whole genome shotgun (WGS) entry which is preliminary data.</text>
</comment>
<gene>
    <name evidence="2" type="ORF">BDA99DRAFT_533640</name>
</gene>
<accession>A0AAD5PI01</accession>
<evidence type="ECO:0000313" key="3">
    <source>
        <dbReference type="Proteomes" id="UP001209540"/>
    </source>
</evidence>
<organism evidence="2 3">
    <name type="scientific">Phascolomyces articulosus</name>
    <dbReference type="NCBI Taxonomy" id="60185"/>
    <lineage>
        <taxon>Eukaryota</taxon>
        <taxon>Fungi</taxon>
        <taxon>Fungi incertae sedis</taxon>
        <taxon>Mucoromycota</taxon>
        <taxon>Mucoromycotina</taxon>
        <taxon>Mucoromycetes</taxon>
        <taxon>Mucorales</taxon>
        <taxon>Lichtheimiaceae</taxon>
        <taxon>Phascolomyces</taxon>
    </lineage>
</organism>
<evidence type="ECO:0000256" key="1">
    <source>
        <dbReference type="SAM" id="MobiDB-lite"/>
    </source>
</evidence>
<dbReference type="AlphaFoldDB" id="A0AAD5PI01"/>
<reference evidence="2" key="1">
    <citation type="journal article" date="2022" name="IScience">
        <title>Evolution of zygomycete secretomes and the origins of terrestrial fungal ecologies.</title>
        <authorList>
            <person name="Chang Y."/>
            <person name="Wang Y."/>
            <person name="Mondo S."/>
            <person name="Ahrendt S."/>
            <person name="Andreopoulos W."/>
            <person name="Barry K."/>
            <person name="Beard J."/>
            <person name="Benny G.L."/>
            <person name="Blankenship S."/>
            <person name="Bonito G."/>
            <person name="Cuomo C."/>
            <person name="Desiro A."/>
            <person name="Gervers K.A."/>
            <person name="Hundley H."/>
            <person name="Kuo A."/>
            <person name="LaButti K."/>
            <person name="Lang B.F."/>
            <person name="Lipzen A."/>
            <person name="O'Donnell K."/>
            <person name="Pangilinan J."/>
            <person name="Reynolds N."/>
            <person name="Sandor L."/>
            <person name="Smith M.E."/>
            <person name="Tsang A."/>
            <person name="Grigoriev I.V."/>
            <person name="Stajich J.E."/>
            <person name="Spatafora J.W."/>
        </authorList>
    </citation>
    <scope>NUCLEOTIDE SEQUENCE</scope>
    <source>
        <strain evidence="2">RSA 2281</strain>
    </source>
</reference>
<keyword evidence="3" id="KW-1185">Reference proteome</keyword>
<reference evidence="2" key="2">
    <citation type="submission" date="2023-02" db="EMBL/GenBank/DDBJ databases">
        <authorList>
            <consortium name="DOE Joint Genome Institute"/>
            <person name="Mondo S.J."/>
            <person name="Chang Y."/>
            <person name="Wang Y."/>
            <person name="Ahrendt S."/>
            <person name="Andreopoulos W."/>
            <person name="Barry K."/>
            <person name="Beard J."/>
            <person name="Benny G.L."/>
            <person name="Blankenship S."/>
            <person name="Bonito G."/>
            <person name="Cuomo C."/>
            <person name="Desiro A."/>
            <person name="Gervers K.A."/>
            <person name="Hundley H."/>
            <person name="Kuo A."/>
            <person name="LaButti K."/>
            <person name="Lang B.F."/>
            <person name="Lipzen A."/>
            <person name="O'Donnell K."/>
            <person name="Pangilinan J."/>
            <person name="Reynolds N."/>
            <person name="Sandor L."/>
            <person name="Smith M.W."/>
            <person name="Tsang A."/>
            <person name="Grigoriev I.V."/>
            <person name="Stajich J.E."/>
            <person name="Spatafora J.W."/>
        </authorList>
    </citation>
    <scope>NUCLEOTIDE SEQUENCE</scope>
    <source>
        <strain evidence="2">RSA 2281</strain>
    </source>
</reference>
<sequence length="341" mass="40065">MKRMFSKLTIGGVGFRSSSTNGHRKAASVLVDPYMAPHDIAKLNRRNEILEALDKIPLRPSFDTFRFITHDYIELGIGNLHTILSRLINVDWLEKNTNFERIEIADMQIRYQVALDGWLMRRLEQGQWEDFRAHHDIPSSLYSILVGRVHVIWERFAIEKLLKYERTIYRRILTYDVNNNMNNKKKQVEKDQVKFSNQEKHDEDCDADDEDDNTSTIAQSSPKTRQEQELENLILDVLECHIIVRNDEEQTLRQAMELKFGIDGFGGFMRRAKKELQDYVRRLFINEFQKNPPPETLGIFKDIYEAMIRDHVSQLSISMNVHPTLIEHAIRDMPLFGHKHG</sequence>
<dbReference type="EMBL" id="JAIXMP010000005">
    <property type="protein sequence ID" value="KAI9272807.1"/>
    <property type="molecule type" value="Genomic_DNA"/>
</dbReference>
<feature type="compositionally biased region" description="Polar residues" evidence="1">
    <location>
        <begin position="214"/>
        <end position="223"/>
    </location>
</feature>